<accession>A0A836C8V6</accession>
<organism evidence="1 2">
    <name type="scientific">Tribonema minus</name>
    <dbReference type="NCBI Taxonomy" id="303371"/>
    <lineage>
        <taxon>Eukaryota</taxon>
        <taxon>Sar</taxon>
        <taxon>Stramenopiles</taxon>
        <taxon>Ochrophyta</taxon>
        <taxon>PX clade</taxon>
        <taxon>Xanthophyceae</taxon>
        <taxon>Tribonematales</taxon>
        <taxon>Tribonemataceae</taxon>
        <taxon>Tribonema</taxon>
    </lineage>
</organism>
<dbReference type="AlphaFoldDB" id="A0A836C8V6"/>
<dbReference type="EMBL" id="JAFCMP010000525">
    <property type="protein sequence ID" value="KAG5177385.1"/>
    <property type="molecule type" value="Genomic_DNA"/>
</dbReference>
<gene>
    <name evidence="1" type="ORF">JKP88DRAFT_242090</name>
</gene>
<evidence type="ECO:0000313" key="2">
    <source>
        <dbReference type="Proteomes" id="UP000664859"/>
    </source>
</evidence>
<keyword evidence="2" id="KW-1185">Reference proteome</keyword>
<name>A0A836C8V6_9STRA</name>
<comment type="caution">
    <text evidence="1">The sequence shown here is derived from an EMBL/GenBank/DDBJ whole genome shotgun (WGS) entry which is preliminary data.</text>
</comment>
<proteinExistence type="predicted"/>
<dbReference type="Proteomes" id="UP000664859">
    <property type="component" value="Unassembled WGS sequence"/>
</dbReference>
<protein>
    <submittedName>
        <fullName evidence="1">Uncharacterized protein</fullName>
    </submittedName>
</protein>
<sequence length="263" mass="29337">MRVRLLKYVVSALLVADGLVLPVWRGRTASRLMVATRPADDWGISQVEALRNDSEWRWVFEKLDGFSDSAIYFMSKLCLGEVFGATRKENNLIMSFYNMIHRASVPTTKVFTILWDDPDEPPSTYVISSEKAFTQLLRTTSMRGLTCLDADGILAGATVLEWQYIDDGGTYQAISQQSTIKNLGGRLKHRDEGIEMRVADLRCSALALCHVVTPRYASCKRSGVGQVPVCCYIQPRDGHSQDSCQLIDTGQDSCELIDNKTAP</sequence>
<evidence type="ECO:0000313" key="1">
    <source>
        <dbReference type="EMBL" id="KAG5177385.1"/>
    </source>
</evidence>
<reference evidence="1" key="1">
    <citation type="submission" date="2021-02" db="EMBL/GenBank/DDBJ databases">
        <title>First Annotated Genome of the Yellow-green Alga Tribonema minus.</title>
        <authorList>
            <person name="Mahan K.M."/>
        </authorList>
    </citation>
    <scope>NUCLEOTIDE SEQUENCE</scope>
    <source>
        <strain evidence="1">UTEX B ZZ1240</strain>
    </source>
</reference>